<dbReference type="AlphaFoldDB" id="A0A5B0RLK9"/>
<dbReference type="EMBL" id="VSWC01000170">
    <property type="protein sequence ID" value="KAA1071722.1"/>
    <property type="molecule type" value="Genomic_DNA"/>
</dbReference>
<evidence type="ECO:0000313" key="4">
    <source>
        <dbReference type="Proteomes" id="UP000325313"/>
    </source>
</evidence>
<evidence type="ECO:0000313" key="2">
    <source>
        <dbReference type="EMBL" id="KAA1125935.1"/>
    </source>
</evidence>
<evidence type="ECO:0000313" key="3">
    <source>
        <dbReference type="Proteomes" id="UP000324748"/>
    </source>
</evidence>
<organism evidence="2 4">
    <name type="scientific">Puccinia graminis f. sp. tritici</name>
    <dbReference type="NCBI Taxonomy" id="56615"/>
    <lineage>
        <taxon>Eukaryota</taxon>
        <taxon>Fungi</taxon>
        <taxon>Dikarya</taxon>
        <taxon>Basidiomycota</taxon>
        <taxon>Pucciniomycotina</taxon>
        <taxon>Pucciniomycetes</taxon>
        <taxon>Pucciniales</taxon>
        <taxon>Pucciniaceae</taxon>
        <taxon>Puccinia</taxon>
    </lineage>
</organism>
<gene>
    <name evidence="1" type="ORF">PGT21_017537</name>
    <name evidence="2" type="ORF">PGTUg99_022629</name>
</gene>
<accession>A0A5B0RLK9</accession>
<dbReference type="Proteomes" id="UP000325313">
    <property type="component" value="Unassembled WGS sequence"/>
</dbReference>
<comment type="caution">
    <text evidence="2">The sequence shown here is derived from an EMBL/GenBank/DDBJ whole genome shotgun (WGS) entry which is preliminary data.</text>
</comment>
<sequence length="79" mass="9036">MSVMDYQTEDGLLRILARQAFHALKPPNPTLHKLVEGDYRQVISKEPHANTSQDFSHAARARRVPLALILAQTYQIRLQ</sequence>
<dbReference type="EMBL" id="VDEP01000174">
    <property type="protein sequence ID" value="KAA1125935.1"/>
    <property type="molecule type" value="Genomic_DNA"/>
</dbReference>
<proteinExistence type="predicted"/>
<reference evidence="3 4" key="1">
    <citation type="submission" date="2019-05" db="EMBL/GenBank/DDBJ databases">
        <title>Emergence of the Ug99 lineage of the wheat stem rust pathogen through somatic hybridization.</title>
        <authorList>
            <person name="Li F."/>
            <person name="Upadhyaya N.M."/>
            <person name="Sperschneider J."/>
            <person name="Matny O."/>
            <person name="Nguyen-Phuc H."/>
            <person name="Mago R."/>
            <person name="Raley C."/>
            <person name="Miller M.E."/>
            <person name="Silverstein K.A.T."/>
            <person name="Henningsen E."/>
            <person name="Hirsch C.D."/>
            <person name="Visser B."/>
            <person name="Pretorius Z.A."/>
            <person name="Steffenson B.J."/>
            <person name="Schwessinger B."/>
            <person name="Dodds P.N."/>
            <person name="Figueroa M."/>
        </authorList>
    </citation>
    <scope>NUCLEOTIDE SEQUENCE [LARGE SCALE GENOMIC DNA]</scope>
    <source>
        <strain evidence="1">21-0</strain>
        <strain evidence="2 4">Ug99</strain>
    </source>
</reference>
<keyword evidence="3" id="KW-1185">Reference proteome</keyword>
<name>A0A5B0RLK9_PUCGR</name>
<evidence type="ECO:0000313" key="1">
    <source>
        <dbReference type="EMBL" id="KAA1071722.1"/>
    </source>
</evidence>
<protein>
    <submittedName>
        <fullName evidence="2">Uncharacterized protein</fullName>
    </submittedName>
</protein>
<dbReference type="Proteomes" id="UP000324748">
    <property type="component" value="Unassembled WGS sequence"/>
</dbReference>